<keyword evidence="2" id="KW-0472">Membrane</keyword>
<dbReference type="AlphaFoldDB" id="A0AAE1FIL5"/>
<sequence length="203" mass="21781">MGAQAFVMEGEIVVVGGACLMLVAMVVGAVDLHITTPISSTASPRHSKPVLSSPGHPHLPPVLIHPSAVPGISVPTSPYFYYHLSHLIASSQVLNSCFLITCPTSKLNYLVYPSLHQFSSSRLTSAHFTLPPFLLSPSQLLFPSQLLSPSQLLYPSQLLSPSSLALPPKSTKEMTRHFSRSSLQFSLPPPLSPSQLTSSFSLP</sequence>
<feature type="region of interest" description="Disordered" evidence="1">
    <location>
        <begin position="167"/>
        <end position="203"/>
    </location>
</feature>
<reference evidence="3" key="1">
    <citation type="submission" date="2023-10" db="EMBL/GenBank/DDBJ databases">
        <title>Genome assemblies of two species of porcelain crab, Petrolisthes cinctipes and Petrolisthes manimaculis (Anomura: Porcellanidae).</title>
        <authorList>
            <person name="Angst P."/>
        </authorList>
    </citation>
    <scope>NUCLEOTIDE SEQUENCE</scope>
    <source>
        <strain evidence="3">PB745_01</strain>
        <tissue evidence="3">Gill</tissue>
    </source>
</reference>
<dbReference type="EMBL" id="JAWQEG010002045">
    <property type="protein sequence ID" value="KAK3874844.1"/>
    <property type="molecule type" value="Genomic_DNA"/>
</dbReference>
<dbReference type="Proteomes" id="UP001286313">
    <property type="component" value="Unassembled WGS sequence"/>
</dbReference>
<feature type="transmembrane region" description="Helical" evidence="2">
    <location>
        <begin position="12"/>
        <end position="34"/>
    </location>
</feature>
<name>A0AAE1FIL5_PETCI</name>
<keyword evidence="4" id="KW-1185">Reference proteome</keyword>
<evidence type="ECO:0000313" key="4">
    <source>
        <dbReference type="Proteomes" id="UP001286313"/>
    </source>
</evidence>
<evidence type="ECO:0000256" key="2">
    <source>
        <dbReference type="SAM" id="Phobius"/>
    </source>
</evidence>
<comment type="caution">
    <text evidence="3">The sequence shown here is derived from an EMBL/GenBank/DDBJ whole genome shotgun (WGS) entry which is preliminary data.</text>
</comment>
<keyword evidence="2" id="KW-1133">Transmembrane helix</keyword>
<evidence type="ECO:0000256" key="1">
    <source>
        <dbReference type="SAM" id="MobiDB-lite"/>
    </source>
</evidence>
<proteinExistence type="predicted"/>
<feature type="compositionally biased region" description="Low complexity" evidence="1">
    <location>
        <begin position="193"/>
        <end position="203"/>
    </location>
</feature>
<organism evidence="3 4">
    <name type="scientific">Petrolisthes cinctipes</name>
    <name type="common">Flat porcelain crab</name>
    <dbReference type="NCBI Taxonomy" id="88211"/>
    <lineage>
        <taxon>Eukaryota</taxon>
        <taxon>Metazoa</taxon>
        <taxon>Ecdysozoa</taxon>
        <taxon>Arthropoda</taxon>
        <taxon>Crustacea</taxon>
        <taxon>Multicrustacea</taxon>
        <taxon>Malacostraca</taxon>
        <taxon>Eumalacostraca</taxon>
        <taxon>Eucarida</taxon>
        <taxon>Decapoda</taxon>
        <taxon>Pleocyemata</taxon>
        <taxon>Anomura</taxon>
        <taxon>Galatheoidea</taxon>
        <taxon>Porcellanidae</taxon>
        <taxon>Petrolisthes</taxon>
    </lineage>
</organism>
<gene>
    <name evidence="3" type="ORF">Pcinc_020249</name>
</gene>
<evidence type="ECO:0000313" key="3">
    <source>
        <dbReference type="EMBL" id="KAK3874844.1"/>
    </source>
</evidence>
<protein>
    <submittedName>
        <fullName evidence="3">Uncharacterized protein</fullName>
    </submittedName>
</protein>
<keyword evidence="2" id="KW-0812">Transmembrane</keyword>
<accession>A0AAE1FIL5</accession>